<dbReference type="InterPro" id="IPR027417">
    <property type="entry name" value="P-loop_NTPase"/>
</dbReference>
<feature type="region of interest" description="Disordered" evidence="1">
    <location>
        <begin position="179"/>
        <end position="204"/>
    </location>
</feature>
<sequence>MANAADGSEASASSSQESGYGTGSAESNETPDSGPRESNQYVLRLEERIQALEAEMRSQRLGSHQTTGTNDIDAPPATAPNEAAIPVLTPEDNGRPAATMSMPQAPPPPMMAPPSASPPPPPIPPPMPEQQVKVDRMTSKEFRLKKRSLGVMPSESVILVSINTSEQGLQTRSELLSTTPNEAAPEASESQTVEENSSSEHHIGKPDRIVINSYTLYDAIYEATGEVLKDNVFIRPFKILLTHEENIRKTYDEWKEKCESAKSDLEALRTQDGTEVSRTDSAHPSDTQHGLPTVLMLLEKEAAFKKAECMQAHLACLVDFLDNDMKPIFKLRREIQDASVTEIVFNDLWHLYKPGDVVIANIGHPEDQIQAFQVLNVTGGRPVLSANPTYESDFKSRCERWQMDGQTGAAMLGTSTRMTPLVIDCFFIDYNGTHFGPRSKTFVIPEFVDSQSVRDLEIVPFHFAAEKHDIRRLLIRRGKKFASLTPTRHKYYNGVTLEDLGVPLYPPFSGPLGPLRVAESTQVNSEIVLDQAAGIDHFQKKKNIAGMNFGGGVIANVTKIDKREIFEPVVCTNPGCANCTDICDDSKFDEEARAEFVKKTDLLRYATAKDLSDEHFILLPARMYGYALQERKWHAFNVDSVSELDDRLNKSTSTARGFDELVLQKGHKDLIQALVRNQTRQFHSASSDQVAGGADQEDHDFMMMDLVQGKGRGLIILLHGVPGVGKTSTAECVASQLKRPLFPITCGDLGTDPSTVEKNLEEYFKLAQRWGCVLLLDEADVFLARRSTEHLKRNGLVSVFLRVLEYYGGVLILTTNRIGEFDEAFRSRIHVSLYYPPLDEEANRGIWEMNLKRVQEADKVVVDEEEIREFYEGRWSETEERKGFRWNGRQIKNAFQTAIALANWEFHDVKGNATHHKPHLRARHFRHVANTSEHFDRYMAEVMGAEPAESWGAYKAREDRIREDAHPAMSLGGIRGRHGQNQAASSKKSAPPLNTSSAETRRLEVKIKLAKLKLAKINEAKRKGSDEEAEVERLELELELVQLEGPSGEDGNEGRGGRGSDGDEVRVFG</sequence>
<gene>
    <name evidence="3" type="ORF">EJ04DRAFT_568860</name>
</gene>
<dbReference type="GO" id="GO:0016887">
    <property type="term" value="F:ATP hydrolysis activity"/>
    <property type="evidence" value="ECO:0007669"/>
    <property type="project" value="InterPro"/>
</dbReference>
<feature type="compositionally biased region" description="Polar residues" evidence="1">
    <location>
        <begin position="979"/>
        <end position="998"/>
    </location>
</feature>
<feature type="compositionally biased region" description="Low complexity" evidence="1">
    <location>
        <begin position="1"/>
        <end position="15"/>
    </location>
</feature>
<evidence type="ECO:0000256" key="1">
    <source>
        <dbReference type="SAM" id="MobiDB-lite"/>
    </source>
</evidence>
<dbReference type="PANTHER" id="PTHR46411">
    <property type="entry name" value="FAMILY ATPASE, PUTATIVE-RELATED"/>
    <property type="match status" value="1"/>
</dbReference>
<keyword evidence="4" id="KW-1185">Reference proteome</keyword>
<dbReference type="CDD" id="cd19481">
    <property type="entry name" value="RecA-like_protease"/>
    <property type="match status" value="1"/>
</dbReference>
<dbReference type="OrthoDB" id="10042665at2759"/>
<feature type="domain" description="AAA+ ATPase" evidence="2">
    <location>
        <begin position="712"/>
        <end position="839"/>
    </location>
</feature>
<feature type="compositionally biased region" description="Pro residues" evidence="1">
    <location>
        <begin position="104"/>
        <end position="123"/>
    </location>
</feature>
<protein>
    <recommendedName>
        <fullName evidence="2">AAA+ ATPase domain-containing protein</fullName>
    </recommendedName>
</protein>
<dbReference type="SMART" id="SM00382">
    <property type="entry name" value="AAA"/>
    <property type="match status" value="1"/>
</dbReference>
<evidence type="ECO:0000313" key="4">
    <source>
        <dbReference type="Proteomes" id="UP000799444"/>
    </source>
</evidence>
<evidence type="ECO:0000259" key="2">
    <source>
        <dbReference type="SMART" id="SM00382"/>
    </source>
</evidence>
<dbReference type="Pfam" id="PF00004">
    <property type="entry name" value="AAA"/>
    <property type="match status" value="1"/>
</dbReference>
<feature type="region of interest" description="Disordered" evidence="1">
    <location>
        <begin position="265"/>
        <end position="288"/>
    </location>
</feature>
<dbReference type="Pfam" id="PF22942">
    <property type="entry name" value="DUF7025"/>
    <property type="match status" value="1"/>
</dbReference>
<dbReference type="GO" id="GO:0005524">
    <property type="term" value="F:ATP binding"/>
    <property type="evidence" value="ECO:0007669"/>
    <property type="project" value="InterPro"/>
</dbReference>
<proteinExistence type="predicted"/>
<comment type="caution">
    <text evidence="3">The sequence shown here is derived from an EMBL/GenBank/DDBJ whole genome shotgun (WGS) entry which is preliminary data.</text>
</comment>
<dbReference type="Proteomes" id="UP000799444">
    <property type="component" value="Unassembled WGS sequence"/>
</dbReference>
<feature type="compositionally biased region" description="Polar residues" evidence="1">
    <location>
        <begin position="16"/>
        <end position="41"/>
    </location>
</feature>
<feature type="compositionally biased region" description="Polar residues" evidence="1">
    <location>
        <begin position="60"/>
        <end position="70"/>
    </location>
</feature>
<dbReference type="InterPro" id="IPR003593">
    <property type="entry name" value="AAA+_ATPase"/>
</dbReference>
<dbReference type="PANTHER" id="PTHR46411:SF3">
    <property type="entry name" value="AAA+ ATPASE DOMAIN-CONTAINING PROTEIN"/>
    <property type="match status" value="1"/>
</dbReference>
<feature type="compositionally biased region" description="Basic and acidic residues" evidence="1">
    <location>
        <begin position="44"/>
        <end position="58"/>
    </location>
</feature>
<feature type="compositionally biased region" description="Basic and acidic residues" evidence="1">
    <location>
        <begin position="1052"/>
        <end position="1069"/>
    </location>
</feature>
<reference evidence="3" key="1">
    <citation type="journal article" date="2020" name="Stud. Mycol.">
        <title>101 Dothideomycetes genomes: a test case for predicting lifestyles and emergence of pathogens.</title>
        <authorList>
            <person name="Haridas S."/>
            <person name="Albert R."/>
            <person name="Binder M."/>
            <person name="Bloem J."/>
            <person name="Labutti K."/>
            <person name="Salamov A."/>
            <person name="Andreopoulos B."/>
            <person name="Baker S."/>
            <person name="Barry K."/>
            <person name="Bills G."/>
            <person name="Bluhm B."/>
            <person name="Cannon C."/>
            <person name="Castanera R."/>
            <person name="Culley D."/>
            <person name="Daum C."/>
            <person name="Ezra D."/>
            <person name="Gonzalez J."/>
            <person name="Henrissat B."/>
            <person name="Kuo A."/>
            <person name="Liang C."/>
            <person name="Lipzen A."/>
            <person name="Lutzoni F."/>
            <person name="Magnuson J."/>
            <person name="Mondo S."/>
            <person name="Nolan M."/>
            <person name="Ohm R."/>
            <person name="Pangilinan J."/>
            <person name="Park H.-J."/>
            <person name="Ramirez L."/>
            <person name="Alfaro M."/>
            <person name="Sun H."/>
            <person name="Tritt A."/>
            <person name="Yoshinaga Y."/>
            <person name="Zwiers L.-H."/>
            <person name="Turgeon B."/>
            <person name="Goodwin S."/>
            <person name="Spatafora J."/>
            <person name="Crous P."/>
            <person name="Grigoriev I."/>
        </authorList>
    </citation>
    <scope>NUCLEOTIDE SEQUENCE</scope>
    <source>
        <strain evidence="3">CBS 125425</strain>
    </source>
</reference>
<feature type="region of interest" description="Disordered" evidence="1">
    <location>
        <begin position="1"/>
        <end position="123"/>
    </location>
</feature>
<dbReference type="SUPFAM" id="SSF52540">
    <property type="entry name" value="P-loop containing nucleoside triphosphate hydrolases"/>
    <property type="match status" value="1"/>
</dbReference>
<dbReference type="AlphaFoldDB" id="A0A9P4QQF3"/>
<organism evidence="3 4">
    <name type="scientific">Polyplosphaeria fusca</name>
    <dbReference type="NCBI Taxonomy" id="682080"/>
    <lineage>
        <taxon>Eukaryota</taxon>
        <taxon>Fungi</taxon>
        <taxon>Dikarya</taxon>
        <taxon>Ascomycota</taxon>
        <taxon>Pezizomycotina</taxon>
        <taxon>Dothideomycetes</taxon>
        <taxon>Pleosporomycetidae</taxon>
        <taxon>Pleosporales</taxon>
        <taxon>Tetraplosphaeriaceae</taxon>
        <taxon>Polyplosphaeria</taxon>
    </lineage>
</organism>
<dbReference type="InterPro" id="IPR003959">
    <property type="entry name" value="ATPase_AAA_core"/>
</dbReference>
<dbReference type="InterPro" id="IPR054289">
    <property type="entry name" value="DUF7025"/>
</dbReference>
<evidence type="ECO:0000313" key="3">
    <source>
        <dbReference type="EMBL" id="KAF2729184.1"/>
    </source>
</evidence>
<feature type="region of interest" description="Disordered" evidence="1">
    <location>
        <begin position="967"/>
        <end position="999"/>
    </location>
</feature>
<name>A0A9P4QQF3_9PLEO</name>
<dbReference type="Pfam" id="PF23232">
    <property type="entry name" value="AAA_lid_13"/>
    <property type="match status" value="1"/>
</dbReference>
<dbReference type="Gene3D" id="3.40.50.300">
    <property type="entry name" value="P-loop containing nucleotide triphosphate hydrolases"/>
    <property type="match status" value="1"/>
</dbReference>
<accession>A0A9P4QQF3</accession>
<dbReference type="EMBL" id="ML996253">
    <property type="protein sequence ID" value="KAF2729184.1"/>
    <property type="molecule type" value="Genomic_DNA"/>
</dbReference>
<dbReference type="InterPro" id="IPR056599">
    <property type="entry name" value="AAA_lid_fung"/>
</dbReference>
<feature type="region of interest" description="Disordered" evidence="1">
    <location>
        <begin position="1041"/>
        <end position="1069"/>
    </location>
</feature>